<dbReference type="EMBL" id="BK014741">
    <property type="protein sequence ID" value="DAD73653.1"/>
    <property type="molecule type" value="Genomic_DNA"/>
</dbReference>
<proteinExistence type="predicted"/>
<organism evidence="1">
    <name type="scientific">Tectiviridae sp. cthzn51</name>
    <dbReference type="NCBI Taxonomy" id="2826821"/>
    <lineage>
        <taxon>Viruses</taxon>
        <taxon>Varidnaviria</taxon>
        <taxon>Bamfordvirae</taxon>
        <taxon>Preplasmiviricota</taxon>
        <taxon>Prepoliviricotina</taxon>
        <taxon>Tectiliviricetes</taxon>
        <taxon>Kalamavirales</taxon>
        <taxon>Tectiviridae</taxon>
    </lineage>
</organism>
<evidence type="ECO:0000313" key="1">
    <source>
        <dbReference type="EMBL" id="DAD73653.1"/>
    </source>
</evidence>
<name>A0A8S5LUC7_9VIRU</name>
<accession>A0A8S5LUC7</accession>
<protein>
    <submittedName>
        <fullName evidence="1">Glycine rich protein family</fullName>
    </submittedName>
</protein>
<reference evidence="1" key="1">
    <citation type="journal article" date="2021" name="Proc. Natl. Acad. Sci. U.S.A.">
        <title>A Catalog of Tens of Thousands of Viruses from Human Metagenomes Reveals Hidden Associations with Chronic Diseases.</title>
        <authorList>
            <person name="Tisza M.J."/>
            <person name="Buck C.B."/>
        </authorList>
    </citation>
    <scope>NUCLEOTIDE SEQUENCE</scope>
    <source>
        <strain evidence="1">Cthzn51</strain>
    </source>
</reference>
<sequence>MNSRELLFLIISMALFYLVLSEIVGDRYITQFVNVIMGG</sequence>